<evidence type="ECO:0000256" key="1">
    <source>
        <dbReference type="ARBA" id="ARBA00004571"/>
    </source>
</evidence>
<evidence type="ECO:0000256" key="11">
    <source>
        <dbReference type="PROSITE-ProRule" id="PRU01360"/>
    </source>
</evidence>
<keyword evidence="2 11" id="KW-0813">Transport</keyword>
<evidence type="ECO:0000256" key="7">
    <source>
        <dbReference type="ARBA" id="ARBA00023065"/>
    </source>
</evidence>
<dbReference type="AlphaFoldDB" id="A0A9E5MM20"/>
<dbReference type="PANTHER" id="PTHR32552:SF81">
    <property type="entry name" value="TONB-DEPENDENT OUTER MEMBRANE RECEPTOR"/>
    <property type="match status" value="1"/>
</dbReference>
<keyword evidence="16" id="KW-1185">Reference proteome</keyword>
<accession>A0A9E5MM20</accession>
<dbReference type="Pfam" id="PF00593">
    <property type="entry name" value="TonB_dep_Rec_b-barrel"/>
    <property type="match status" value="1"/>
</dbReference>
<keyword evidence="4" id="KW-0410">Iron transport</keyword>
<dbReference type="GO" id="GO:0009279">
    <property type="term" value="C:cell outer membrane"/>
    <property type="evidence" value="ECO:0007669"/>
    <property type="project" value="UniProtKB-SubCell"/>
</dbReference>
<keyword evidence="3 11" id="KW-1134">Transmembrane beta strand</keyword>
<dbReference type="InterPro" id="IPR036942">
    <property type="entry name" value="Beta-barrel_TonB_sf"/>
</dbReference>
<evidence type="ECO:0000256" key="5">
    <source>
        <dbReference type="ARBA" id="ARBA00022692"/>
    </source>
</evidence>
<evidence type="ECO:0000256" key="6">
    <source>
        <dbReference type="ARBA" id="ARBA00023004"/>
    </source>
</evidence>
<dbReference type="EMBL" id="JAAONZ010000007">
    <property type="protein sequence ID" value="NHO66053.1"/>
    <property type="molecule type" value="Genomic_DNA"/>
</dbReference>
<dbReference type="Gene3D" id="2.40.170.20">
    <property type="entry name" value="TonB-dependent receptor, beta-barrel domain"/>
    <property type="match status" value="1"/>
</dbReference>
<evidence type="ECO:0000256" key="9">
    <source>
        <dbReference type="ARBA" id="ARBA00023136"/>
    </source>
</evidence>
<reference evidence="15" key="1">
    <citation type="submission" date="2020-03" db="EMBL/GenBank/DDBJ databases">
        <authorList>
            <person name="Guo F."/>
        </authorList>
    </citation>
    <scope>NUCLEOTIDE SEQUENCE</scope>
    <source>
        <strain evidence="15">JCM 30134</strain>
    </source>
</reference>
<evidence type="ECO:0000313" key="15">
    <source>
        <dbReference type="EMBL" id="NHO66053.1"/>
    </source>
</evidence>
<sequence>MPVNHSAPFKHALKNISVGLPLALCINAATHAEGQTYALEEIVVTAQKRSENLQSTAMSVDAFSGSILSASGVSNTSQLAEMTPNVTIMSERPAQAEPYIRGVGSPLDGPGIDQGVAIYLDGVQLDSPATNLFSVLDVAQVEVLKGPQGTLYGRNALGGVISITTKTPSEEFGGSISAGVGNFGGHEVSASLEGGLTENLKGRISGYYQSRDGYIDNTAPGFDDLGQHEQSTFRGKLVYTPTDKLEITLAADFSESESSGPAYQPTSVVTARAQAAALGGLVVPTYTESDGDIYQLQHNLDGSSDNGSNGGSVTVNYTINDTWELISITGYREAEFTGMEDLDASALDYLHVATDNQADSLSQEVRLHLSTNKLTGVIGGFYNDSQVDNLFSVMPFYEFAAPLALAGNPNAGAAPTITLRGNETESWAMFTQWDWDLTEALTLTLGARYGASKKTSYRTENRYFDSYYAAQAAGRDQCFNLGPGVGTDDQPDCLIQTGQDSLQASDSWSKFTPKVGLRYTVDDDLMFYASFSQGYRDGGFSGTDPNLSPFDEETLNAYEVGMKSEWLDNRLRINGAVFYYDYEDLQMEISEISQSGQLLTKVFNAGSAEMQGAELETVWILNETFSLTANIGWLNTEIVELKDPDQRDYGFVREGNEFNHAPHLTASLIPTFKFDFDAGSLTWRTEINYKDEYYNDFENGGMAGDDAPTWTAVNILNGVNPADAVVSPDEELNDELTDARTVVNSSLQFMNAAGNFELTLWARNLLDEKYETKNRYMSGIAMSERMYGEPRTFGVKAKYWF</sequence>
<dbReference type="PROSITE" id="PS52016">
    <property type="entry name" value="TONB_DEPENDENT_REC_3"/>
    <property type="match status" value="1"/>
</dbReference>
<dbReference type="Proteomes" id="UP000787472">
    <property type="component" value="Unassembled WGS sequence"/>
</dbReference>
<comment type="subcellular location">
    <subcellularLocation>
        <location evidence="1 11">Cell outer membrane</location>
        <topology evidence="1 11">Multi-pass membrane protein</topology>
    </subcellularLocation>
</comment>
<evidence type="ECO:0000256" key="4">
    <source>
        <dbReference type="ARBA" id="ARBA00022496"/>
    </source>
</evidence>
<dbReference type="InterPro" id="IPR039426">
    <property type="entry name" value="TonB-dep_rcpt-like"/>
</dbReference>
<gene>
    <name evidence="15" type="ORF">G8770_10905</name>
</gene>
<dbReference type="InterPro" id="IPR012910">
    <property type="entry name" value="Plug_dom"/>
</dbReference>
<keyword evidence="6" id="KW-0408">Iron</keyword>
<feature type="domain" description="TonB-dependent receptor plug" evidence="14">
    <location>
        <begin position="53"/>
        <end position="160"/>
    </location>
</feature>
<keyword evidence="10 11" id="KW-0998">Cell outer membrane</keyword>
<comment type="caution">
    <text evidence="15">The sequence shown here is derived from an EMBL/GenBank/DDBJ whole genome shotgun (WGS) entry which is preliminary data.</text>
</comment>
<dbReference type="InterPro" id="IPR000531">
    <property type="entry name" value="Beta-barrel_TonB"/>
</dbReference>
<organism evidence="15 16">
    <name type="scientific">Pseudomaricurvus hydrocarbonicus</name>
    <dbReference type="NCBI Taxonomy" id="1470433"/>
    <lineage>
        <taxon>Bacteria</taxon>
        <taxon>Pseudomonadati</taxon>
        <taxon>Pseudomonadota</taxon>
        <taxon>Gammaproteobacteria</taxon>
        <taxon>Cellvibrionales</taxon>
        <taxon>Cellvibrionaceae</taxon>
        <taxon>Pseudomaricurvus</taxon>
    </lineage>
</organism>
<evidence type="ECO:0000256" key="8">
    <source>
        <dbReference type="ARBA" id="ARBA00023077"/>
    </source>
</evidence>
<proteinExistence type="inferred from homology"/>
<evidence type="ECO:0000259" key="14">
    <source>
        <dbReference type="Pfam" id="PF07715"/>
    </source>
</evidence>
<keyword evidence="8 12" id="KW-0798">TonB box</keyword>
<comment type="similarity">
    <text evidence="11 12">Belongs to the TonB-dependent receptor family.</text>
</comment>
<dbReference type="Pfam" id="PF07715">
    <property type="entry name" value="Plug"/>
    <property type="match status" value="1"/>
</dbReference>
<keyword evidence="15" id="KW-0675">Receptor</keyword>
<protein>
    <submittedName>
        <fullName evidence="15">TonB-dependent receptor</fullName>
    </submittedName>
</protein>
<evidence type="ECO:0000259" key="13">
    <source>
        <dbReference type="Pfam" id="PF00593"/>
    </source>
</evidence>
<feature type="domain" description="TonB-dependent receptor-like beta-barrel" evidence="13">
    <location>
        <begin position="290"/>
        <end position="715"/>
    </location>
</feature>
<evidence type="ECO:0000256" key="10">
    <source>
        <dbReference type="ARBA" id="ARBA00023237"/>
    </source>
</evidence>
<dbReference type="PANTHER" id="PTHR32552">
    <property type="entry name" value="FERRICHROME IRON RECEPTOR-RELATED"/>
    <property type="match status" value="1"/>
</dbReference>
<dbReference type="GO" id="GO:0006826">
    <property type="term" value="P:iron ion transport"/>
    <property type="evidence" value="ECO:0007669"/>
    <property type="project" value="UniProtKB-KW"/>
</dbReference>
<dbReference type="SUPFAM" id="SSF56935">
    <property type="entry name" value="Porins"/>
    <property type="match status" value="1"/>
</dbReference>
<keyword evidence="5 11" id="KW-0812">Transmembrane</keyword>
<keyword evidence="7" id="KW-0406">Ion transport</keyword>
<evidence type="ECO:0000256" key="2">
    <source>
        <dbReference type="ARBA" id="ARBA00022448"/>
    </source>
</evidence>
<keyword evidence="9 11" id="KW-0472">Membrane</keyword>
<evidence type="ECO:0000256" key="12">
    <source>
        <dbReference type="RuleBase" id="RU003357"/>
    </source>
</evidence>
<evidence type="ECO:0000313" key="16">
    <source>
        <dbReference type="Proteomes" id="UP000787472"/>
    </source>
</evidence>
<name>A0A9E5MM20_9GAMM</name>
<dbReference type="CDD" id="cd01347">
    <property type="entry name" value="ligand_gated_channel"/>
    <property type="match status" value="1"/>
</dbReference>
<dbReference type="RefSeq" id="WP_167186182.1">
    <property type="nucleotide sequence ID" value="NZ_JAAONZ010000007.1"/>
</dbReference>
<evidence type="ECO:0000256" key="3">
    <source>
        <dbReference type="ARBA" id="ARBA00022452"/>
    </source>
</evidence>